<dbReference type="EMBL" id="AUSU01009235">
    <property type="protein sequence ID" value="EPS58422.1"/>
    <property type="molecule type" value="Genomic_DNA"/>
</dbReference>
<dbReference type="OrthoDB" id="48306at2759"/>
<dbReference type="CDD" id="cd14726">
    <property type="entry name" value="TraB_PrgY-like"/>
    <property type="match status" value="1"/>
</dbReference>
<sequence>PPPPEFDFRNEILKSSAATVAEFHPELLDLAEAGNLVLVRKSQYGPVPTWRSEFVEPEAIWIVGTSHISQESCSHVERVIKAVRPDNVVVELCRSRQVYDSFSFLFNRAGIMYSDENEKQQLKSNLFSLTGTKFFATLSRSINLGGQTALALRLLLATVSSKLSQQPFGIEFSAARKAAEEIGAQLVLGDRPIEITLERAWRALSWKEKLNLVSTIVTVIITSSQASMNTPQQESSSRNGELRLYEQLSITYPSLLAPMIHERDVFIAWSLKRSKAVERSSRVVGIVGKGHMNGVVYALISDQGNHLRFRDLAGNRPGSDSGWAVSVLRSLLRDTLVGIVLWVLYQQLK</sequence>
<gene>
    <name evidence="1" type="ORF">M569_16392</name>
</gene>
<evidence type="ECO:0000313" key="2">
    <source>
        <dbReference type="Proteomes" id="UP000015453"/>
    </source>
</evidence>
<keyword evidence="2" id="KW-1185">Reference proteome</keyword>
<proteinExistence type="predicted"/>
<name>S8DGE1_9LAMI</name>
<comment type="caution">
    <text evidence="1">The sequence shown here is derived from an EMBL/GenBank/DDBJ whole genome shotgun (WGS) entry which is preliminary data.</text>
</comment>
<feature type="non-terminal residue" evidence="1">
    <location>
        <position position="1"/>
    </location>
</feature>
<evidence type="ECO:0008006" key="3">
    <source>
        <dbReference type="Google" id="ProtNLM"/>
    </source>
</evidence>
<protein>
    <recommendedName>
        <fullName evidence="3">TraB domain-containing protein</fullName>
    </recommendedName>
</protein>
<accession>S8DGE1</accession>
<organism evidence="1 2">
    <name type="scientific">Genlisea aurea</name>
    <dbReference type="NCBI Taxonomy" id="192259"/>
    <lineage>
        <taxon>Eukaryota</taxon>
        <taxon>Viridiplantae</taxon>
        <taxon>Streptophyta</taxon>
        <taxon>Embryophyta</taxon>
        <taxon>Tracheophyta</taxon>
        <taxon>Spermatophyta</taxon>
        <taxon>Magnoliopsida</taxon>
        <taxon>eudicotyledons</taxon>
        <taxon>Gunneridae</taxon>
        <taxon>Pentapetalae</taxon>
        <taxon>asterids</taxon>
        <taxon>lamiids</taxon>
        <taxon>Lamiales</taxon>
        <taxon>Lentibulariaceae</taxon>
        <taxon>Genlisea</taxon>
    </lineage>
</organism>
<dbReference type="AlphaFoldDB" id="S8DGE1"/>
<feature type="non-terminal residue" evidence="1">
    <location>
        <position position="349"/>
    </location>
</feature>
<dbReference type="InterPro" id="IPR002816">
    <property type="entry name" value="TraB/PrgY/GumN_fam"/>
</dbReference>
<dbReference type="Pfam" id="PF01963">
    <property type="entry name" value="TraB_PrgY_gumN"/>
    <property type="match status" value="1"/>
</dbReference>
<dbReference type="Proteomes" id="UP000015453">
    <property type="component" value="Unassembled WGS sequence"/>
</dbReference>
<evidence type="ECO:0000313" key="1">
    <source>
        <dbReference type="EMBL" id="EPS58422.1"/>
    </source>
</evidence>
<reference evidence="1 2" key="1">
    <citation type="journal article" date="2013" name="BMC Genomics">
        <title>The miniature genome of a carnivorous plant Genlisea aurea contains a low number of genes and short non-coding sequences.</title>
        <authorList>
            <person name="Leushkin E.V."/>
            <person name="Sutormin R.A."/>
            <person name="Nabieva E.R."/>
            <person name="Penin A.A."/>
            <person name="Kondrashov A.S."/>
            <person name="Logacheva M.D."/>
        </authorList>
    </citation>
    <scope>NUCLEOTIDE SEQUENCE [LARGE SCALE GENOMIC DNA]</scope>
</reference>
<dbReference type="PANTHER" id="PTHR21530">
    <property type="entry name" value="PHEROMONE SHUTDOWN PROTEIN"/>
    <property type="match status" value="1"/>
</dbReference>
<dbReference type="InterPro" id="IPR046345">
    <property type="entry name" value="TraB_PrgY-like"/>
</dbReference>
<dbReference type="PANTHER" id="PTHR21530:SF0">
    <property type="entry name" value="TRAB FAMILY PROTEIN"/>
    <property type="match status" value="1"/>
</dbReference>